<keyword evidence="4" id="KW-1185">Reference proteome</keyword>
<keyword evidence="2" id="KW-0472">Membrane</keyword>
<evidence type="ECO:0000313" key="4">
    <source>
        <dbReference type="Proteomes" id="UP000218231"/>
    </source>
</evidence>
<protein>
    <submittedName>
        <fullName evidence="3">Uncharacterized protein</fullName>
    </submittedName>
</protein>
<feature type="compositionally biased region" description="Acidic residues" evidence="1">
    <location>
        <begin position="213"/>
        <end position="231"/>
    </location>
</feature>
<gene>
    <name evidence="3" type="ORF">WR25_22222</name>
</gene>
<feature type="compositionally biased region" description="Acidic residues" evidence="1">
    <location>
        <begin position="100"/>
        <end position="112"/>
    </location>
</feature>
<feature type="region of interest" description="Disordered" evidence="1">
    <location>
        <begin position="52"/>
        <end position="78"/>
    </location>
</feature>
<evidence type="ECO:0000256" key="2">
    <source>
        <dbReference type="SAM" id="Phobius"/>
    </source>
</evidence>
<dbReference type="OrthoDB" id="5874383at2759"/>
<proteinExistence type="predicted"/>
<dbReference type="Proteomes" id="UP000218231">
    <property type="component" value="Unassembled WGS sequence"/>
</dbReference>
<reference evidence="3 4" key="1">
    <citation type="journal article" date="2017" name="Curr. Biol.">
        <title>Genome architecture and evolution of a unichromosomal asexual nematode.</title>
        <authorList>
            <person name="Fradin H."/>
            <person name="Zegar C."/>
            <person name="Gutwein M."/>
            <person name="Lucas J."/>
            <person name="Kovtun M."/>
            <person name="Corcoran D."/>
            <person name="Baugh L.R."/>
            <person name="Kiontke K."/>
            <person name="Gunsalus K."/>
            <person name="Fitch D.H."/>
            <person name="Piano F."/>
        </authorList>
    </citation>
    <scope>NUCLEOTIDE SEQUENCE [LARGE SCALE GENOMIC DNA]</scope>
    <source>
        <strain evidence="3">PF1309</strain>
    </source>
</reference>
<feature type="transmembrane region" description="Helical" evidence="2">
    <location>
        <begin position="250"/>
        <end position="271"/>
    </location>
</feature>
<keyword evidence="2" id="KW-1133">Transmembrane helix</keyword>
<name>A0A2A2KSB4_9BILA</name>
<keyword evidence="2" id="KW-0812">Transmembrane</keyword>
<organism evidence="3 4">
    <name type="scientific">Diploscapter pachys</name>
    <dbReference type="NCBI Taxonomy" id="2018661"/>
    <lineage>
        <taxon>Eukaryota</taxon>
        <taxon>Metazoa</taxon>
        <taxon>Ecdysozoa</taxon>
        <taxon>Nematoda</taxon>
        <taxon>Chromadorea</taxon>
        <taxon>Rhabditida</taxon>
        <taxon>Rhabditina</taxon>
        <taxon>Rhabditomorpha</taxon>
        <taxon>Rhabditoidea</taxon>
        <taxon>Rhabditidae</taxon>
        <taxon>Diploscapter</taxon>
    </lineage>
</organism>
<evidence type="ECO:0000256" key="1">
    <source>
        <dbReference type="SAM" id="MobiDB-lite"/>
    </source>
</evidence>
<accession>A0A2A2KSB4</accession>
<evidence type="ECO:0000313" key="3">
    <source>
        <dbReference type="EMBL" id="PAV76707.1"/>
    </source>
</evidence>
<feature type="region of interest" description="Disordered" evidence="1">
    <location>
        <begin position="205"/>
        <end position="234"/>
    </location>
</feature>
<comment type="caution">
    <text evidence="3">The sequence shown here is derived from an EMBL/GenBank/DDBJ whole genome shotgun (WGS) entry which is preliminary data.</text>
</comment>
<feature type="region of interest" description="Disordered" evidence="1">
    <location>
        <begin position="92"/>
        <end position="112"/>
    </location>
</feature>
<sequence>MYERAPCAKYENTVCGWCGSETIIRNEDFKKKCVQRAAQLNERDTKLVVSDLENESSEFDDLPKWRGQGSKKKTDPFDADLDLDSLVKLSNGDRDLPLPLEDEDSNESEEANDGFVITFDTNSDEKIHEMKDKKFVNIQKERISKILKAENKEEEEGDDIKDEEDSVITVEDVKSAEEIVDSVREFSIVQVPILKRTRQEKETQTHELIFEIKDDDETSEESSSEEEEDEEKMVKNAKIRLERTADVIRILLRVVLMVLPAALLICCFNSCRNRRRNCKCKFTHLRIVRPDPDQEESKGS</sequence>
<dbReference type="EMBL" id="LIAE01007828">
    <property type="protein sequence ID" value="PAV76707.1"/>
    <property type="molecule type" value="Genomic_DNA"/>
</dbReference>
<dbReference type="AlphaFoldDB" id="A0A2A2KSB4"/>